<accession>A0A392P507</accession>
<feature type="region of interest" description="Disordered" evidence="1">
    <location>
        <begin position="96"/>
        <end position="115"/>
    </location>
</feature>
<reference evidence="2 3" key="1">
    <citation type="journal article" date="2018" name="Front. Plant Sci.">
        <title>Red Clover (Trifolium pratense) and Zigzag Clover (T. medium) - A Picture of Genomic Similarities and Differences.</title>
        <authorList>
            <person name="Dluhosova J."/>
            <person name="Istvanek J."/>
            <person name="Nedelnik J."/>
            <person name="Repkova J."/>
        </authorList>
    </citation>
    <scope>NUCLEOTIDE SEQUENCE [LARGE SCALE GENOMIC DNA]</scope>
    <source>
        <strain evidence="3">cv. 10/8</strain>
        <tissue evidence="2">Leaf</tissue>
    </source>
</reference>
<keyword evidence="3" id="KW-1185">Reference proteome</keyword>
<organism evidence="2 3">
    <name type="scientific">Trifolium medium</name>
    <dbReference type="NCBI Taxonomy" id="97028"/>
    <lineage>
        <taxon>Eukaryota</taxon>
        <taxon>Viridiplantae</taxon>
        <taxon>Streptophyta</taxon>
        <taxon>Embryophyta</taxon>
        <taxon>Tracheophyta</taxon>
        <taxon>Spermatophyta</taxon>
        <taxon>Magnoliopsida</taxon>
        <taxon>eudicotyledons</taxon>
        <taxon>Gunneridae</taxon>
        <taxon>Pentapetalae</taxon>
        <taxon>rosids</taxon>
        <taxon>fabids</taxon>
        <taxon>Fabales</taxon>
        <taxon>Fabaceae</taxon>
        <taxon>Papilionoideae</taxon>
        <taxon>50 kb inversion clade</taxon>
        <taxon>NPAAA clade</taxon>
        <taxon>Hologalegina</taxon>
        <taxon>IRL clade</taxon>
        <taxon>Trifolieae</taxon>
        <taxon>Trifolium</taxon>
    </lineage>
</organism>
<proteinExistence type="predicted"/>
<evidence type="ECO:0000313" key="3">
    <source>
        <dbReference type="Proteomes" id="UP000265520"/>
    </source>
</evidence>
<evidence type="ECO:0000256" key="1">
    <source>
        <dbReference type="SAM" id="MobiDB-lite"/>
    </source>
</evidence>
<evidence type="ECO:0000313" key="2">
    <source>
        <dbReference type="EMBL" id="MCI07087.1"/>
    </source>
</evidence>
<dbReference type="Proteomes" id="UP000265520">
    <property type="component" value="Unassembled WGS sequence"/>
</dbReference>
<protein>
    <submittedName>
        <fullName evidence="2">Putative B-block-binding subunit of tfiiic protein</fullName>
    </submittedName>
</protein>
<sequence length="115" mass="12818">MKVQEEQCLKSKTYRVWTSRNFNPELGVALINKLDENKILDQQVLDSSSKIRSEFEASTFNGELVDPDKLEDIGAGAKLSGASPNNVESNYVETPTNLQESALDQRSTISHSKPF</sequence>
<name>A0A392P507_9FABA</name>
<feature type="non-terminal residue" evidence="2">
    <location>
        <position position="115"/>
    </location>
</feature>
<comment type="caution">
    <text evidence="2">The sequence shown here is derived from an EMBL/GenBank/DDBJ whole genome shotgun (WGS) entry which is preliminary data.</text>
</comment>
<dbReference type="EMBL" id="LXQA010064151">
    <property type="protein sequence ID" value="MCI07087.1"/>
    <property type="molecule type" value="Genomic_DNA"/>
</dbReference>
<dbReference type="AlphaFoldDB" id="A0A392P507"/>